<organism evidence="10 11">
    <name type="scientific">Kordiimonas sediminis</name>
    <dbReference type="NCBI Taxonomy" id="1735581"/>
    <lineage>
        <taxon>Bacteria</taxon>
        <taxon>Pseudomonadati</taxon>
        <taxon>Pseudomonadota</taxon>
        <taxon>Alphaproteobacteria</taxon>
        <taxon>Kordiimonadales</taxon>
        <taxon>Kordiimonadaceae</taxon>
        <taxon>Kordiimonas</taxon>
    </lineage>
</organism>
<keyword evidence="1" id="KW-0540">Nuclease</keyword>
<name>A0A919AMN7_9PROT</name>
<evidence type="ECO:0000256" key="7">
    <source>
        <dbReference type="ARBA" id="ARBA00023125"/>
    </source>
</evidence>
<keyword evidence="8" id="KW-0464">Manganese</keyword>
<evidence type="ECO:0000313" key="11">
    <source>
        <dbReference type="Proteomes" id="UP000630923"/>
    </source>
</evidence>
<keyword evidence="3" id="KW-0255">Endonuclease</keyword>
<dbReference type="InterPro" id="IPR042206">
    <property type="entry name" value="CRISPR-assoc_Cas1_C"/>
</dbReference>
<dbReference type="Gene3D" id="1.20.120.920">
    <property type="entry name" value="CRISPR-associated endonuclease Cas1, C-terminal domain"/>
    <property type="match status" value="1"/>
</dbReference>
<evidence type="ECO:0000256" key="6">
    <source>
        <dbReference type="ARBA" id="ARBA00023118"/>
    </source>
</evidence>
<dbReference type="EMBL" id="BNCI01000001">
    <property type="protein sequence ID" value="GHF16567.1"/>
    <property type="molecule type" value="Genomic_DNA"/>
</dbReference>
<dbReference type="GO" id="GO:0051607">
    <property type="term" value="P:defense response to virus"/>
    <property type="evidence" value="ECO:0007669"/>
    <property type="project" value="UniProtKB-KW"/>
</dbReference>
<dbReference type="NCBIfam" id="TIGR00287">
    <property type="entry name" value="cas1"/>
    <property type="match status" value="1"/>
</dbReference>
<reference evidence="10" key="1">
    <citation type="journal article" date="2014" name="Int. J. Syst. Evol. Microbiol.">
        <title>Complete genome sequence of Corynebacterium casei LMG S-19264T (=DSM 44701T), isolated from a smear-ripened cheese.</title>
        <authorList>
            <consortium name="US DOE Joint Genome Institute (JGI-PGF)"/>
            <person name="Walter F."/>
            <person name="Albersmeier A."/>
            <person name="Kalinowski J."/>
            <person name="Ruckert C."/>
        </authorList>
    </citation>
    <scope>NUCLEOTIDE SEQUENCE</scope>
    <source>
        <strain evidence="10">KCTC 42590</strain>
    </source>
</reference>
<dbReference type="CDD" id="cd09634">
    <property type="entry name" value="Cas1_I-II-III"/>
    <property type="match status" value="1"/>
</dbReference>
<dbReference type="GO" id="GO:0046872">
    <property type="term" value="F:metal ion binding"/>
    <property type="evidence" value="ECO:0007669"/>
    <property type="project" value="UniProtKB-KW"/>
</dbReference>
<sequence length="274" mass="31043">MSLPSRIVLVDGSGNITLDALDWLSEQKVDLIRLRWDGRIASVHCASGYAADRQKVTWQIATRANEENRLKFAKPLIEGKIKETLYNLENILPASHSRDKAIDQAHSTLKLLKEEPPQDISKLLAYEGQVAQGYFFAWRALDIKWKAQGKYPIPDEWKRFFSRSSLAVLTTPSNRNATHPVNAMLNYAYTMLESSVRIEAIADGYDPSIGIMHDRMVAERHSFIYDLMEPKRPIADRAILKLVQEETFSGADFILQEDGVCRLGPELARLIAQS</sequence>
<dbReference type="Proteomes" id="UP000630923">
    <property type="component" value="Unassembled WGS sequence"/>
</dbReference>
<dbReference type="InterPro" id="IPR050646">
    <property type="entry name" value="Cas1"/>
</dbReference>
<dbReference type="InterPro" id="IPR002729">
    <property type="entry name" value="CRISPR-assoc_Cas1"/>
</dbReference>
<comment type="subunit">
    <text evidence="9">Homodimer, forms a heterotetramer with a Cas2 homodimer.</text>
</comment>
<evidence type="ECO:0000256" key="4">
    <source>
        <dbReference type="ARBA" id="ARBA00022801"/>
    </source>
</evidence>
<dbReference type="GO" id="GO:0016787">
    <property type="term" value="F:hydrolase activity"/>
    <property type="evidence" value="ECO:0007669"/>
    <property type="project" value="UniProtKB-KW"/>
</dbReference>
<reference evidence="10" key="2">
    <citation type="submission" date="2020-09" db="EMBL/GenBank/DDBJ databases">
        <authorList>
            <person name="Sun Q."/>
            <person name="Kim S."/>
        </authorList>
    </citation>
    <scope>NUCLEOTIDE SEQUENCE</scope>
    <source>
        <strain evidence="10">KCTC 42590</strain>
    </source>
</reference>
<proteinExistence type="predicted"/>
<evidence type="ECO:0000256" key="2">
    <source>
        <dbReference type="ARBA" id="ARBA00022723"/>
    </source>
</evidence>
<evidence type="ECO:0000313" key="10">
    <source>
        <dbReference type="EMBL" id="GHF16567.1"/>
    </source>
</evidence>
<dbReference type="PANTHER" id="PTHR34353">
    <property type="entry name" value="CRISPR-ASSOCIATED ENDONUCLEASE CAS1 1"/>
    <property type="match status" value="1"/>
</dbReference>
<keyword evidence="5" id="KW-0460">Magnesium</keyword>
<keyword evidence="7" id="KW-0238">DNA-binding</keyword>
<evidence type="ECO:0000256" key="5">
    <source>
        <dbReference type="ARBA" id="ARBA00022842"/>
    </source>
</evidence>
<comment type="caution">
    <text evidence="10">The sequence shown here is derived from an EMBL/GenBank/DDBJ whole genome shotgun (WGS) entry which is preliminary data.</text>
</comment>
<protein>
    <submittedName>
        <fullName evidence="10">CRISPR-associated protein Cas1</fullName>
    </submittedName>
</protein>
<accession>A0A919AMN7</accession>
<evidence type="ECO:0000256" key="8">
    <source>
        <dbReference type="ARBA" id="ARBA00023211"/>
    </source>
</evidence>
<dbReference type="AlphaFoldDB" id="A0A919AMN7"/>
<gene>
    <name evidence="10" type="ORF">GCM10017044_08590</name>
</gene>
<dbReference type="PANTHER" id="PTHR34353:SF2">
    <property type="entry name" value="CRISPR-ASSOCIATED ENDONUCLEASE CAS1 1"/>
    <property type="match status" value="1"/>
</dbReference>
<evidence type="ECO:0000256" key="1">
    <source>
        <dbReference type="ARBA" id="ARBA00022722"/>
    </source>
</evidence>
<evidence type="ECO:0000256" key="9">
    <source>
        <dbReference type="ARBA" id="ARBA00038592"/>
    </source>
</evidence>
<dbReference type="Pfam" id="PF01867">
    <property type="entry name" value="Cas_Cas1"/>
    <property type="match status" value="1"/>
</dbReference>
<dbReference type="GO" id="GO:0043571">
    <property type="term" value="P:maintenance of CRISPR repeat elements"/>
    <property type="evidence" value="ECO:0007669"/>
    <property type="project" value="InterPro"/>
</dbReference>
<keyword evidence="2" id="KW-0479">Metal-binding</keyword>
<evidence type="ECO:0000256" key="3">
    <source>
        <dbReference type="ARBA" id="ARBA00022759"/>
    </source>
</evidence>
<keyword evidence="11" id="KW-1185">Reference proteome</keyword>
<keyword evidence="4" id="KW-0378">Hydrolase</keyword>
<dbReference type="GO" id="GO:0004519">
    <property type="term" value="F:endonuclease activity"/>
    <property type="evidence" value="ECO:0007669"/>
    <property type="project" value="UniProtKB-KW"/>
</dbReference>
<dbReference type="GO" id="GO:0003677">
    <property type="term" value="F:DNA binding"/>
    <property type="evidence" value="ECO:0007669"/>
    <property type="project" value="UniProtKB-KW"/>
</dbReference>
<keyword evidence="6" id="KW-0051">Antiviral defense</keyword>